<proteinExistence type="predicted"/>
<dbReference type="AlphaFoldDB" id="A0A848FFX5"/>
<sequence length="61" mass="6679">MHHFTSPAAPGVLHRGLLAFGASVLAGAEPAVGPREQFDEFIKAEVGRWTRVIREARIQPE</sequence>
<protein>
    <submittedName>
        <fullName evidence="1">Uncharacterized protein</fullName>
    </submittedName>
</protein>
<dbReference type="Proteomes" id="UP000574067">
    <property type="component" value="Unassembled WGS sequence"/>
</dbReference>
<evidence type="ECO:0000313" key="1">
    <source>
        <dbReference type="EMBL" id="NML17153.1"/>
    </source>
</evidence>
<comment type="caution">
    <text evidence="1">The sequence shown here is derived from an EMBL/GenBank/DDBJ whole genome shotgun (WGS) entry which is preliminary data.</text>
</comment>
<accession>A0A848FFX5</accession>
<dbReference type="RefSeq" id="WP_169162056.1">
    <property type="nucleotide sequence ID" value="NZ_JABBFW010000015.1"/>
</dbReference>
<dbReference type="InterPro" id="IPR042100">
    <property type="entry name" value="Bug_dom1"/>
</dbReference>
<organism evidence="1 2">
    <name type="scientific">Azohydromonas caseinilytica</name>
    <dbReference type="NCBI Taxonomy" id="2728836"/>
    <lineage>
        <taxon>Bacteria</taxon>
        <taxon>Pseudomonadati</taxon>
        <taxon>Pseudomonadota</taxon>
        <taxon>Betaproteobacteria</taxon>
        <taxon>Burkholderiales</taxon>
        <taxon>Sphaerotilaceae</taxon>
        <taxon>Azohydromonas</taxon>
    </lineage>
</organism>
<evidence type="ECO:0000313" key="2">
    <source>
        <dbReference type="Proteomes" id="UP000574067"/>
    </source>
</evidence>
<gene>
    <name evidence="1" type="ORF">HHL10_19445</name>
</gene>
<keyword evidence="2" id="KW-1185">Reference proteome</keyword>
<dbReference type="Gene3D" id="3.40.190.150">
    <property type="entry name" value="Bordetella uptake gene, domain 1"/>
    <property type="match status" value="1"/>
</dbReference>
<reference evidence="1 2" key="1">
    <citation type="submission" date="2020-04" db="EMBL/GenBank/DDBJ databases">
        <title>Azohydromonas sp. isolated from soil.</title>
        <authorList>
            <person name="Dahal R.H."/>
        </authorList>
    </citation>
    <scope>NUCLEOTIDE SEQUENCE [LARGE SCALE GENOMIC DNA]</scope>
    <source>
        <strain evidence="1 2">G-1-1-14</strain>
    </source>
</reference>
<name>A0A848FFX5_9BURK</name>
<dbReference type="EMBL" id="JABBFW010000015">
    <property type="protein sequence ID" value="NML17153.1"/>
    <property type="molecule type" value="Genomic_DNA"/>
</dbReference>